<evidence type="ECO:0008006" key="9">
    <source>
        <dbReference type="Google" id="ProtNLM"/>
    </source>
</evidence>
<evidence type="ECO:0000313" key="7">
    <source>
        <dbReference type="EMBL" id="OQD82060.1"/>
    </source>
</evidence>
<dbReference type="PANTHER" id="PTHR23501">
    <property type="entry name" value="MAJOR FACILITATOR SUPERFAMILY"/>
    <property type="match status" value="1"/>
</dbReference>
<gene>
    <name evidence="7" type="ORF">PENANT_c023G03445</name>
</gene>
<feature type="region of interest" description="Disordered" evidence="5">
    <location>
        <begin position="309"/>
        <end position="328"/>
    </location>
</feature>
<reference evidence="8" key="1">
    <citation type="journal article" date="2017" name="Nat. Microbiol.">
        <title>Global analysis of biosynthetic gene clusters reveals vast potential of secondary metabolite production in Penicillium species.</title>
        <authorList>
            <person name="Nielsen J.C."/>
            <person name="Grijseels S."/>
            <person name="Prigent S."/>
            <person name="Ji B."/>
            <person name="Dainat J."/>
            <person name="Nielsen K.F."/>
            <person name="Frisvad J.C."/>
            <person name="Workman M."/>
            <person name="Nielsen J."/>
        </authorList>
    </citation>
    <scope>NUCLEOTIDE SEQUENCE [LARGE SCALE GENOMIC DNA]</scope>
    <source>
        <strain evidence="8">IBT 31811</strain>
    </source>
</reference>
<feature type="region of interest" description="Disordered" evidence="5">
    <location>
        <begin position="16"/>
        <end position="36"/>
    </location>
</feature>
<dbReference type="Proteomes" id="UP000191672">
    <property type="component" value="Unassembled WGS sequence"/>
</dbReference>
<accession>A0A1V6PYG7</accession>
<dbReference type="SUPFAM" id="SSF103473">
    <property type="entry name" value="MFS general substrate transporter"/>
    <property type="match status" value="1"/>
</dbReference>
<dbReference type="Pfam" id="PF00083">
    <property type="entry name" value="Sugar_tr"/>
    <property type="match status" value="1"/>
</dbReference>
<evidence type="ECO:0000313" key="8">
    <source>
        <dbReference type="Proteomes" id="UP000191672"/>
    </source>
</evidence>
<organism evidence="7 8">
    <name type="scientific">Penicillium antarcticum</name>
    <dbReference type="NCBI Taxonomy" id="416450"/>
    <lineage>
        <taxon>Eukaryota</taxon>
        <taxon>Fungi</taxon>
        <taxon>Dikarya</taxon>
        <taxon>Ascomycota</taxon>
        <taxon>Pezizomycotina</taxon>
        <taxon>Eurotiomycetes</taxon>
        <taxon>Eurotiomycetidae</taxon>
        <taxon>Eurotiales</taxon>
        <taxon>Aspergillaceae</taxon>
        <taxon>Penicillium</taxon>
    </lineage>
</organism>
<name>A0A1V6PYG7_9EURO</name>
<sequence length="381" mass="41831">MEIAISRTAECTFLEDAMPPSQQSQENKASIMRDTNHTGGHNICESSVQYGVQAAQALASTLSRRELIVIYLLIWVAMFVYDMSTGVTRLLNPYVTSAFEEHSLTATTSVIASFAGGISQIPYAKLIDVWGRIHGLAVMVLFMTVGTAMMAACQNVETYCVAQVFYNIGSYCISFSITLFVADTTPLRSAVGQKKYTFAAAITAFDYIMPSQATTGCIALLIGIGAIINAYGSACIFDTLTPIKRVVYEVSYVHITHKGVTHSFVFTSALYYDWHHVHATDQPINLTMRMLPDGRFHARTVEFSAVNCGDNSPDNNATNQPATRSGSKTSNIKEIDFAWSTRKGWSSRTNTRLKGAVSGAEYYVIHHRESTSSALVHTRLT</sequence>
<keyword evidence="2 6" id="KW-0812">Transmembrane</keyword>
<comment type="subcellular location">
    <subcellularLocation>
        <location evidence="1">Membrane</location>
        <topology evidence="1">Multi-pass membrane protein</topology>
    </subcellularLocation>
</comment>
<evidence type="ECO:0000256" key="3">
    <source>
        <dbReference type="ARBA" id="ARBA00022989"/>
    </source>
</evidence>
<evidence type="ECO:0000256" key="5">
    <source>
        <dbReference type="SAM" id="MobiDB-lite"/>
    </source>
</evidence>
<evidence type="ECO:0000256" key="1">
    <source>
        <dbReference type="ARBA" id="ARBA00004141"/>
    </source>
</evidence>
<dbReference type="Gene3D" id="1.20.1250.20">
    <property type="entry name" value="MFS general substrate transporter like domains"/>
    <property type="match status" value="1"/>
</dbReference>
<feature type="transmembrane region" description="Helical" evidence="6">
    <location>
        <begin position="133"/>
        <end position="152"/>
    </location>
</feature>
<dbReference type="InterPro" id="IPR005828">
    <property type="entry name" value="MFS_sugar_transport-like"/>
</dbReference>
<dbReference type="GO" id="GO:0022857">
    <property type="term" value="F:transmembrane transporter activity"/>
    <property type="evidence" value="ECO:0007669"/>
    <property type="project" value="InterPro"/>
</dbReference>
<keyword evidence="3 6" id="KW-1133">Transmembrane helix</keyword>
<dbReference type="GO" id="GO:0005886">
    <property type="term" value="C:plasma membrane"/>
    <property type="evidence" value="ECO:0007669"/>
    <property type="project" value="TreeGrafter"/>
</dbReference>
<comment type="caution">
    <text evidence="7">The sequence shown here is derived from an EMBL/GenBank/DDBJ whole genome shotgun (WGS) entry which is preliminary data.</text>
</comment>
<dbReference type="InterPro" id="IPR036259">
    <property type="entry name" value="MFS_trans_sf"/>
</dbReference>
<evidence type="ECO:0000256" key="2">
    <source>
        <dbReference type="ARBA" id="ARBA00022692"/>
    </source>
</evidence>
<evidence type="ECO:0000256" key="6">
    <source>
        <dbReference type="SAM" id="Phobius"/>
    </source>
</evidence>
<keyword evidence="8" id="KW-1185">Reference proteome</keyword>
<proteinExistence type="predicted"/>
<feature type="transmembrane region" description="Helical" evidence="6">
    <location>
        <begin position="67"/>
        <end position="84"/>
    </location>
</feature>
<dbReference type="EMBL" id="MDYN01000023">
    <property type="protein sequence ID" value="OQD82060.1"/>
    <property type="molecule type" value="Genomic_DNA"/>
</dbReference>
<feature type="transmembrane region" description="Helical" evidence="6">
    <location>
        <begin position="164"/>
        <end position="182"/>
    </location>
</feature>
<dbReference type="AlphaFoldDB" id="A0A1V6PYG7"/>
<keyword evidence="4 6" id="KW-0472">Membrane</keyword>
<feature type="non-terminal residue" evidence="7">
    <location>
        <position position="381"/>
    </location>
</feature>
<dbReference type="PANTHER" id="PTHR23501:SF3">
    <property type="entry name" value="MAJOR FACILITATOR SUPERFAMILY (MFS) PROFILE DOMAIN-CONTAINING PROTEIN"/>
    <property type="match status" value="1"/>
</dbReference>
<protein>
    <recommendedName>
        <fullName evidence="9">Major facilitator superfamily (MFS) profile domain-containing protein</fullName>
    </recommendedName>
</protein>
<evidence type="ECO:0000256" key="4">
    <source>
        <dbReference type="ARBA" id="ARBA00023136"/>
    </source>
</evidence>